<comment type="subcellular location">
    <subcellularLocation>
        <location evidence="1">Nucleus</location>
    </subcellularLocation>
</comment>
<evidence type="ECO:0000256" key="1">
    <source>
        <dbReference type="ARBA" id="ARBA00004123"/>
    </source>
</evidence>
<evidence type="ECO:0000313" key="6">
    <source>
        <dbReference type="EMBL" id="PPR84474.1"/>
    </source>
</evidence>
<organism evidence="6 7">
    <name type="scientific">Gossypium barbadense</name>
    <name type="common">Sea Island cotton</name>
    <name type="synonym">Hibiscus barbadensis</name>
    <dbReference type="NCBI Taxonomy" id="3634"/>
    <lineage>
        <taxon>Eukaryota</taxon>
        <taxon>Viridiplantae</taxon>
        <taxon>Streptophyta</taxon>
        <taxon>Embryophyta</taxon>
        <taxon>Tracheophyta</taxon>
        <taxon>Spermatophyta</taxon>
        <taxon>Magnoliopsida</taxon>
        <taxon>eudicotyledons</taxon>
        <taxon>Gunneridae</taxon>
        <taxon>Pentapetalae</taxon>
        <taxon>rosids</taxon>
        <taxon>malvids</taxon>
        <taxon>Malvales</taxon>
        <taxon>Malvaceae</taxon>
        <taxon>Malvoideae</taxon>
        <taxon>Gossypium</taxon>
    </lineage>
</organism>
<keyword evidence="3" id="KW-0238">DNA-binding</keyword>
<dbReference type="Proteomes" id="UP000239757">
    <property type="component" value="Unassembled WGS sequence"/>
</dbReference>
<accession>A0A2P5W067</accession>
<sequence length="89" mass="9711">MEIFIITLTSDHISKLRFHYVGPGLRGSLSVLKVKNGYGGACRFKCKSEGGGSFLISDNGWGEFVSSHRIGDAVTLSTEDGEDFYFSVN</sequence>
<evidence type="ECO:0000256" key="2">
    <source>
        <dbReference type="ARBA" id="ARBA00023015"/>
    </source>
</evidence>
<reference evidence="6 7" key="1">
    <citation type="submission" date="2015-01" db="EMBL/GenBank/DDBJ databases">
        <title>Genome of allotetraploid Gossypium barbadense reveals genomic plasticity and fiber elongation in cotton evolution.</title>
        <authorList>
            <person name="Chen X."/>
            <person name="Liu X."/>
            <person name="Zhao B."/>
            <person name="Zheng H."/>
            <person name="Hu Y."/>
            <person name="Lu G."/>
            <person name="Yang C."/>
            <person name="Chen J."/>
            <person name="Shan C."/>
            <person name="Zhang L."/>
            <person name="Zhou Y."/>
            <person name="Wang L."/>
            <person name="Guo W."/>
            <person name="Bai Y."/>
            <person name="Ruan J."/>
            <person name="Shangguan X."/>
            <person name="Mao Y."/>
            <person name="Jiang J."/>
            <person name="Zhu Y."/>
            <person name="Lei J."/>
            <person name="Kang H."/>
            <person name="Chen S."/>
            <person name="He X."/>
            <person name="Wang R."/>
            <person name="Wang Y."/>
            <person name="Chen J."/>
            <person name="Wang L."/>
            <person name="Yu S."/>
            <person name="Wang B."/>
            <person name="Wei J."/>
            <person name="Song S."/>
            <person name="Lu X."/>
            <person name="Gao Z."/>
            <person name="Gu W."/>
            <person name="Deng X."/>
            <person name="Ma D."/>
            <person name="Wang S."/>
            <person name="Liang W."/>
            <person name="Fang L."/>
            <person name="Cai C."/>
            <person name="Zhu X."/>
            <person name="Zhou B."/>
            <person name="Zhang Y."/>
            <person name="Chen Z."/>
            <person name="Xu S."/>
            <person name="Zhu R."/>
            <person name="Wang S."/>
            <person name="Zhang T."/>
            <person name="Zhao G."/>
        </authorList>
    </citation>
    <scope>NUCLEOTIDE SEQUENCE [LARGE SCALE GENOMIC DNA]</scope>
    <source>
        <strain evidence="7">cv. Xinhai21</strain>
        <tissue evidence="6">Leaf</tissue>
    </source>
</reference>
<name>A0A2P5W067_GOSBA</name>
<dbReference type="EMBL" id="KZ669848">
    <property type="protein sequence ID" value="PPR84474.1"/>
    <property type="molecule type" value="Genomic_DNA"/>
</dbReference>
<keyword evidence="2" id="KW-0805">Transcription regulation</keyword>
<gene>
    <name evidence="6" type="ORF">GOBAR_AA36246</name>
</gene>
<evidence type="ECO:0000256" key="3">
    <source>
        <dbReference type="ARBA" id="ARBA00023125"/>
    </source>
</evidence>
<keyword evidence="5" id="KW-0539">Nucleus</keyword>
<dbReference type="InterPro" id="IPR015300">
    <property type="entry name" value="DNA-bd_pseudobarrel_sf"/>
</dbReference>
<evidence type="ECO:0008006" key="8">
    <source>
        <dbReference type="Google" id="ProtNLM"/>
    </source>
</evidence>
<protein>
    <recommendedName>
        <fullName evidence="8">TF-B3 domain-containing protein</fullName>
    </recommendedName>
</protein>
<dbReference type="AlphaFoldDB" id="A0A2P5W067"/>
<evidence type="ECO:0000256" key="4">
    <source>
        <dbReference type="ARBA" id="ARBA00023163"/>
    </source>
</evidence>
<keyword evidence="4" id="KW-0804">Transcription</keyword>
<evidence type="ECO:0000256" key="5">
    <source>
        <dbReference type="ARBA" id="ARBA00023242"/>
    </source>
</evidence>
<dbReference type="GO" id="GO:0005634">
    <property type="term" value="C:nucleus"/>
    <property type="evidence" value="ECO:0007669"/>
    <property type="project" value="UniProtKB-SubCell"/>
</dbReference>
<evidence type="ECO:0000313" key="7">
    <source>
        <dbReference type="Proteomes" id="UP000239757"/>
    </source>
</evidence>
<dbReference type="GO" id="GO:0003677">
    <property type="term" value="F:DNA binding"/>
    <property type="evidence" value="ECO:0007669"/>
    <property type="project" value="UniProtKB-KW"/>
</dbReference>
<dbReference type="SUPFAM" id="SSF101936">
    <property type="entry name" value="DNA-binding pseudobarrel domain"/>
    <property type="match status" value="1"/>
</dbReference>
<proteinExistence type="predicted"/>